<dbReference type="InterPro" id="IPR016097">
    <property type="entry name" value="DUF695"/>
</dbReference>
<feature type="compositionally biased region" description="Polar residues" evidence="1">
    <location>
        <begin position="235"/>
        <end position="244"/>
    </location>
</feature>
<feature type="region of interest" description="Disordered" evidence="1">
    <location>
        <begin position="230"/>
        <end position="250"/>
    </location>
</feature>
<proteinExistence type="predicted"/>
<protein>
    <submittedName>
        <fullName evidence="3">DUF695 domain-containing protein</fullName>
    </submittedName>
</protein>
<evidence type="ECO:0000313" key="3">
    <source>
        <dbReference type="EMBL" id="RYM41762.1"/>
    </source>
</evidence>
<gene>
    <name evidence="3" type="ORF">EVS84_11345</name>
</gene>
<evidence type="ECO:0000256" key="1">
    <source>
        <dbReference type="SAM" id="MobiDB-lite"/>
    </source>
</evidence>
<comment type="caution">
    <text evidence="3">The sequence shown here is derived from an EMBL/GenBank/DDBJ whole genome shotgun (WGS) entry which is preliminary data.</text>
</comment>
<feature type="region of interest" description="Disordered" evidence="1">
    <location>
        <begin position="95"/>
        <end position="118"/>
    </location>
</feature>
<evidence type="ECO:0000313" key="4">
    <source>
        <dbReference type="Proteomes" id="UP000291107"/>
    </source>
</evidence>
<organism evidence="3 4">
    <name type="scientific">Pseudomonas koreensis</name>
    <dbReference type="NCBI Taxonomy" id="198620"/>
    <lineage>
        <taxon>Bacteria</taxon>
        <taxon>Pseudomonadati</taxon>
        <taxon>Pseudomonadota</taxon>
        <taxon>Gammaproteobacteria</taxon>
        <taxon>Pseudomonadales</taxon>
        <taxon>Pseudomonadaceae</taxon>
        <taxon>Pseudomonas</taxon>
    </lineage>
</organism>
<accession>A0A4Q4L5X2</accession>
<feature type="domain" description="DUF695" evidence="2">
    <location>
        <begin position="142"/>
        <end position="227"/>
    </location>
</feature>
<dbReference type="EMBL" id="SEUB01000004">
    <property type="protein sequence ID" value="RYM41762.1"/>
    <property type="molecule type" value="Genomic_DNA"/>
</dbReference>
<dbReference type="Proteomes" id="UP000291107">
    <property type="component" value="Unassembled WGS sequence"/>
</dbReference>
<sequence length="250" mass="27902">MRRFPYVLYCCSSKEGHLKVTLHASLRPEIWPAVVLLLLASLITTGCTRSHSPKPVERDPCLDAGPAHTTAYAKCVSERKERQAEALRILLSDDPADNPQRQVAVPGDSNFQPSDFPDEPMPASFRMSSDLNLKDTQAFPYKSRISWKYVSDRYLPSSKESARMMQVDRLIKAAVTADGFAKWGCTVTGGKRQVWVFYTLDDAAFVSRVQAALAQTGPYPIEFSSRKQADVSAEVPNTEQTRLTPKQCLE</sequence>
<reference evidence="3 4" key="1">
    <citation type="submission" date="2019-02" db="EMBL/GenBank/DDBJ databases">
        <title>Genome of Pseudomonas korensis isolated from heavy metal contaminated environment.</title>
        <authorList>
            <person name="Ayangbenro A.S."/>
            <person name="Babalola O."/>
        </authorList>
    </citation>
    <scope>NUCLEOTIDE SEQUENCE [LARGE SCALE GENOMIC DNA]</scope>
    <source>
        <strain evidence="3 4">AB36</strain>
    </source>
</reference>
<evidence type="ECO:0000259" key="2">
    <source>
        <dbReference type="Pfam" id="PF05117"/>
    </source>
</evidence>
<name>A0A4Q4L5X2_9PSED</name>
<dbReference type="Pfam" id="PF05117">
    <property type="entry name" value="DUF695"/>
    <property type="match status" value="1"/>
</dbReference>
<dbReference type="AlphaFoldDB" id="A0A4Q4L5X2"/>